<dbReference type="Proteomes" id="UP000308886">
    <property type="component" value="Unassembled WGS sequence"/>
</dbReference>
<accession>A0AC61QP38</accession>
<name>A0AC61QP38_9BACT</name>
<comment type="caution">
    <text evidence="1">The sequence shown here is derived from an EMBL/GenBank/DDBJ whole genome shotgun (WGS) entry which is preliminary data.</text>
</comment>
<sequence>MITFIICSLDPVKASAVEQNVRKTIGVPCEFIIEDNREKIGGGKGICTVYNHCAGKACYEYLCFLHEDVVFHGNDWGQSVIAQLRKKDTGVIGFMGSVYKSKSPSGWNVLPRLNRSHFIRTDKVQGVRRSDEGTGDFRPCLLLDGACIFVRRDVWAEIPFDEDMLDGFHCYDIDFSLQASAKGYRNYVCGTVWLEHLSDGVFSDAWGDATLRLYLTKWKHAMSAKELETNELDYISGHRSFIEARSFYVFLKNQKSRKWNKEERCKLRSLLFRHITHPVLCLKCLPYLV</sequence>
<protein>
    <submittedName>
        <fullName evidence="1">Uncharacterized protein</fullName>
    </submittedName>
</protein>
<organism evidence="1 2">
    <name type="scientific">Palleniella muris</name>
    <dbReference type="NCBI Taxonomy" id="3038145"/>
    <lineage>
        <taxon>Bacteria</taxon>
        <taxon>Pseudomonadati</taxon>
        <taxon>Bacteroidota</taxon>
        <taxon>Bacteroidia</taxon>
        <taxon>Bacteroidales</taxon>
        <taxon>Prevotellaceae</taxon>
        <taxon>Palleniella</taxon>
    </lineage>
</organism>
<keyword evidence="2" id="KW-1185">Reference proteome</keyword>
<reference evidence="1" key="1">
    <citation type="submission" date="2019-04" db="EMBL/GenBank/DDBJ databases">
        <title>Microbes associate with the intestines of laboratory mice.</title>
        <authorList>
            <person name="Navarre W."/>
            <person name="Wong E."/>
            <person name="Huang K."/>
            <person name="Tropini C."/>
            <person name="Ng K."/>
            <person name="Yu B."/>
        </authorList>
    </citation>
    <scope>NUCLEOTIDE SEQUENCE</scope>
    <source>
        <strain evidence="1">NM73_A23</strain>
    </source>
</reference>
<evidence type="ECO:0000313" key="1">
    <source>
        <dbReference type="EMBL" id="TGX81550.1"/>
    </source>
</evidence>
<evidence type="ECO:0000313" key="2">
    <source>
        <dbReference type="Proteomes" id="UP000308886"/>
    </source>
</evidence>
<proteinExistence type="predicted"/>
<dbReference type="EMBL" id="SRZC01000015">
    <property type="protein sequence ID" value="TGX81550.1"/>
    <property type="molecule type" value="Genomic_DNA"/>
</dbReference>
<gene>
    <name evidence="1" type="ORF">E5358_09635</name>
</gene>